<dbReference type="Proteomes" id="UP000065533">
    <property type="component" value="Chromosome"/>
</dbReference>
<dbReference type="EMBL" id="CP013661">
    <property type="protein sequence ID" value="ALS77201.1"/>
    <property type="molecule type" value="Genomic_DNA"/>
</dbReference>
<accession>A0ABN4JQN3</accession>
<proteinExistence type="predicted"/>
<keyword evidence="2" id="KW-1185">Reference proteome</keyword>
<reference evidence="1" key="1">
    <citation type="submission" date="2016-01" db="EMBL/GenBank/DDBJ databases">
        <title>Complete genome of Planococcus kocurri type strain.</title>
        <authorList>
            <person name="See-Too W.S."/>
        </authorList>
    </citation>
    <scope>NUCLEOTIDE SEQUENCE [LARGE SCALE GENOMIC DNA]</scope>
    <source>
        <strain evidence="1">ATCC 43650</strain>
    </source>
</reference>
<evidence type="ECO:0000313" key="1">
    <source>
        <dbReference type="EMBL" id="ALS77201.1"/>
    </source>
</evidence>
<organism evidence="1 2">
    <name type="scientific">Planococcus kocurii</name>
    <dbReference type="NCBI Taxonomy" id="1374"/>
    <lineage>
        <taxon>Bacteria</taxon>
        <taxon>Bacillati</taxon>
        <taxon>Bacillota</taxon>
        <taxon>Bacilli</taxon>
        <taxon>Bacillales</taxon>
        <taxon>Caryophanaceae</taxon>
        <taxon>Planococcus</taxon>
    </lineage>
</organism>
<evidence type="ECO:0008006" key="3">
    <source>
        <dbReference type="Google" id="ProtNLM"/>
    </source>
</evidence>
<name>A0ABN4JQN3_9BACL</name>
<protein>
    <recommendedName>
        <fullName evidence="3">DUF5348 domain-containing protein</fullName>
    </recommendedName>
</protein>
<dbReference type="RefSeq" id="WP_058383881.1">
    <property type="nucleotide sequence ID" value="NZ_CP013661.2"/>
</dbReference>
<gene>
    <name evidence="1" type="ORF">AUO94_00440</name>
</gene>
<sequence length="95" mass="11184">MGLQEEKLGLQVMQEEENVITTLYDPEHPSIGVVISGEYYWDGPIIQLLQMEYENDKWVFVRKLKEIEFYNYDDAEIFVEDVADISPHNLLLLTM</sequence>
<evidence type="ECO:0000313" key="2">
    <source>
        <dbReference type="Proteomes" id="UP000065533"/>
    </source>
</evidence>